<name>A0AAX3WM25_METEX</name>
<dbReference type="AlphaFoldDB" id="A0AAX3WM25"/>
<gene>
    <name evidence="1" type="ORF">KEC54_13675</name>
</gene>
<organism evidence="1 2">
    <name type="scientific">Methylorubrum extorquens</name>
    <name type="common">Methylobacterium dichloromethanicum</name>
    <name type="synonym">Methylobacterium extorquens</name>
    <dbReference type="NCBI Taxonomy" id="408"/>
    <lineage>
        <taxon>Bacteria</taxon>
        <taxon>Pseudomonadati</taxon>
        <taxon>Pseudomonadota</taxon>
        <taxon>Alphaproteobacteria</taxon>
        <taxon>Hyphomicrobiales</taxon>
        <taxon>Methylobacteriaceae</taxon>
        <taxon>Methylorubrum</taxon>
    </lineage>
</organism>
<dbReference type="RefSeq" id="WP_283536242.1">
    <property type="nucleotide sequence ID" value="NZ_CP073633.1"/>
</dbReference>
<evidence type="ECO:0000313" key="1">
    <source>
        <dbReference type="EMBL" id="WHQ72517.1"/>
    </source>
</evidence>
<reference evidence="1" key="1">
    <citation type="journal article" date="2022" name="Biotechnol. Bioprocess Eng.">
        <title>Pan-genome Analysis Reveals Comparative Genomic Features of Central Metabolic Pathways in Methylorubrum extorquens.</title>
        <authorList>
            <person name="Lee G.M."/>
            <person name="Scott-Nevros Z.K."/>
            <person name="Lee S.-M."/>
            <person name="Kim D."/>
        </authorList>
    </citation>
    <scope>NUCLEOTIDE SEQUENCE</scope>
    <source>
        <strain evidence="1">ATCC 55366</strain>
    </source>
</reference>
<dbReference type="EMBL" id="CP073633">
    <property type="protein sequence ID" value="WHQ72517.1"/>
    <property type="molecule type" value="Genomic_DNA"/>
</dbReference>
<dbReference type="Proteomes" id="UP001223720">
    <property type="component" value="Chromosome"/>
</dbReference>
<proteinExistence type="predicted"/>
<evidence type="ECO:0000313" key="2">
    <source>
        <dbReference type="Proteomes" id="UP001223720"/>
    </source>
</evidence>
<protein>
    <submittedName>
        <fullName evidence="1">Uncharacterized protein</fullName>
    </submittedName>
</protein>
<sequence>MTKMTVLRNASGAVENIGAWEFVYIETPRLDEAGEPMRDEDGKPIMDRVVSNPMPDGLVKDEADIIEGPDGGLYEAGDPRLTPAEPAISDDDLAKALAARSGLTPEEAASLVKAMQRPSA</sequence>
<accession>A0AAX3WM25</accession>